<dbReference type="AlphaFoldDB" id="A0A6N8DTY7"/>
<dbReference type="EMBL" id="WNKS01000032">
    <property type="protein sequence ID" value="MTV33276.1"/>
    <property type="molecule type" value="Genomic_DNA"/>
</dbReference>
<name>A0A6N8DTY7_RHOAC</name>
<organism evidence="1 2">
    <name type="scientific">Rhodoblastus acidophilus</name>
    <name type="common">Rhodopseudomonas acidophila</name>
    <dbReference type="NCBI Taxonomy" id="1074"/>
    <lineage>
        <taxon>Bacteria</taxon>
        <taxon>Pseudomonadati</taxon>
        <taxon>Pseudomonadota</taxon>
        <taxon>Alphaproteobacteria</taxon>
        <taxon>Hyphomicrobiales</taxon>
        <taxon>Rhodoblastaceae</taxon>
        <taxon>Rhodoblastus</taxon>
    </lineage>
</organism>
<proteinExistence type="predicted"/>
<sequence>MLKLIRLALRALQHAREELVGQQIDVFSEHAEDQPVDEVRDLIGSMAASA</sequence>
<reference evidence="1 2" key="1">
    <citation type="submission" date="2019-11" db="EMBL/GenBank/DDBJ databases">
        <title>Whole-genome sequence of a Rhodoblastus acidophilus DSM 142.</title>
        <authorList>
            <person name="Kyndt J.A."/>
            <person name="Meyer T.E."/>
        </authorList>
    </citation>
    <scope>NUCLEOTIDE SEQUENCE [LARGE SCALE GENOMIC DNA]</scope>
    <source>
        <strain evidence="1 2">DSM 142</strain>
    </source>
</reference>
<dbReference type="Proteomes" id="UP000439113">
    <property type="component" value="Unassembled WGS sequence"/>
</dbReference>
<comment type="caution">
    <text evidence="1">The sequence shown here is derived from an EMBL/GenBank/DDBJ whole genome shotgun (WGS) entry which is preliminary data.</text>
</comment>
<evidence type="ECO:0000313" key="1">
    <source>
        <dbReference type="EMBL" id="MTV33276.1"/>
    </source>
</evidence>
<gene>
    <name evidence="1" type="ORF">GJ654_20065</name>
</gene>
<accession>A0A6N8DTY7</accession>
<protein>
    <submittedName>
        <fullName evidence="1">Uncharacterized protein</fullName>
    </submittedName>
</protein>
<evidence type="ECO:0000313" key="2">
    <source>
        <dbReference type="Proteomes" id="UP000439113"/>
    </source>
</evidence>